<evidence type="ECO:0000313" key="2">
    <source>
        <dbReference type="EMBL" id="GHE42299.1"/>
    </source>
</evidence>
<name>A0ABQ3I0P1_9SPHI</name>
<protein>
    <recommendedName>
        <fullName evidence="1">DinB-like domain-containing protein</fullName>
    </recommendedName>
</protein>
<gene>
    <name evidence="2" type="ORF">GCM10017764_26950</name>
</gene>
<dbReference type="EMBL" id="BNAF01000010">
    <property type="protein sequence ID" value="GHE42299.1"/>
    <property type="molecule type" value="Genomic_DNA"/>
</dbReference>
<proteinExistence type="predicted"/>
<evidence type="ECO:0000313" key="3">
    <source>
        <dbReference type="Proteomes" id="UP000620550"/>
    </source>
</evidence>
<dbReference type="InterPro" id="IPR024775">
    <property type="entry name" value="DinB-like"/>
</dbReference>
<accession>A0ABQ3I0P1</accession>
<reference evidence="3" key="1">
    <citation type="journal article" date="2019" name="Int. J. Syst. Evol. Microbiol.">
        <title>The Global Catalogue of Microorganisms (GCM) 10K type strain sequencing project: providing services to taxonomists for standard genome sequencing and annotation.</title>
        <authorList>
            <consortium name="The Broad Institute Genomics Platform"/>
            <consortium name="The Broad Institute Genome Sequencing Center for Infectious Disease"/>
            <person name="Wu L."/>
            <person name="Ma J."/>
        </authorList>
    </citation>
    <scope>NUCLEOTIDE SEQUENCE [LARGE SCALE GENOMIC DNA]</scope>
    <source>
        <strain evidence="3">CGMCC 1.12966</strain>
    </source>
</reference>
<dbReference type="Gene3D" id="1.20.120.450">
    <property type="entry name" value="dinb family like domain"/>
    <property type="match status" value="1"/>
</dbReference>
<organism evidence="2 3">
    <name type="scientific">Sphingobacterium griseoflavum</name>
    <dbReference type="NCBI Taxonomy" id="1474952"/>
    <lineage>
        <taxon>Bacteria</taxon>
        <taxon>Pseudomonadati</taxon>
        <taxon>Bacteroidota</taxon>
        <taxon>Sphingobacteriia</taxon>
        <taxon>Sphingobacteriales</taxon>
        <taxon>Sphingobacteriaceae</taxon>
        <taxon>Sphingobacterium</taxon>
    </lineage>
</organism>
<evidence type="ECO:0000259" key="1">
    <source>
        <dbReference type="Pfam" id="PF12867"/>
    </source>
</evidence>
<keyword evidence="3" id="KW-1185">Reference proteome</keyword>
<feature type="domain" description="DinB-like" evidence="1">
    <location>
        <begin position="29"/>
        <end position="160"/>
    </location>
</feature>
<dbReference type="InterPro" id="IPR034660">
    <property type="entry name" value="DinB/YfiT-like"/>
</dbReference>
<dbReference type="Pfam" id="PF12867">
    <property type="entry name" value="DinB_2"/>
    <property type="match status" value="1"/>
</dbReference>
<sequence length="169" mass="19412">MKKQKQPEVWMRGPLPNIPILLQPVAHALLQVEEDIQGILQNVKEEQLWESPAGAACIAFHIQHITGVIDRMFTYARNERLTDLQFDDLKREGKQRTGIDKKCLLKDLSERMEQALQELATTPVSELGEARYLGRKRIPTTLIGLLFHAAEHSQRHFGQLLVKEKWLNA</sequence>
<dbReference type="Proteomes" id="UP000620550">
    <property type="component" value="Unassembled WGS sequence"/>
</dbReference>
<comment type="caution">
    <text evidence="2">The sequence shown here is derived from an EMBL/GenBank/DDBJ whole genome shotgun (WGS) entry which is preliminary data.</text>
</comment>
<dbReference type="SUPFAM" id="SSF109854">
    <property type="entry name" value="DinB/YfiT-like putative metalloenzymes"/>
    <property type="match status" value="1"/>
</dbReference>
<dbReference type="RefSeq" id="WP_189627217.1">
    <property type="nucleotide sequence ID" value="NZ_BNAF01000010.1"/>
</dbReference>